<protein>
    <submittedName>
        <fullName evidence="1">Uncharacterized protein</fullName>
    </submittedName>
</protein>
<name>A0A7J7H8L5_CAMSI</name>
<dbReference type="Proteomes" id="UP000593564">
    <property type="component" value="Unassembled WGS sequence"/>
</dbReference>
<comment type="caution">
    <text evidence="1">The sequence shown here is derived from an EMBL/GenBank/DDBJ whole genome shotgun (WGS) entry which is preliminary data.</text>
</comment>
<gene>
    <name evidence="1" type="ORF">HYC85_014093</name>
</gene>
<proteinExistence type="predicted"/>
<organism evidence="1 2">
    <name type="scientific">Camellia sinensis</name>
    <name type="common">Tea plant</name>
    <name type="synonym">Thea sinensis</name>
    <dbReference type="NCBI Taxonomy" id="4442"/>
    <lineage>
        <taxon>Eukaryota</taxon>
        <taxon>Viridiplantae</taxon>
        <taxon>Streptophyta</taxon>
        <taxon>Embryophyta</taxon>
        <taxon>Tracheophyta</taxon>
        <taxon>Spermatophyta</taxon>
        <taxon>Magnoliopsida</taxon>
        <taxon>eudicotyledons</taxon>
        <taxon>Gunneridae</taxon>
        <taxon>Pentapetalae</taxon>
        <taxon>asterids</taxon>
        <taxon>Ericales</taxon>
        <taxon>Theaceae</taxon>
        <taxon>Camellia</taxon>
    </lineage>
</organism>
<dbReference type="EMBL" id="JACBKZ010000006">
    <property type="protein sequence ID" value="KAF5948136.1"/>
    <property type="molecule type" value="Genomic_DNA"/>
</dbReference>
<reference evidence="2" key="1">
    <citation type="journal article" date="2020" name="Nat. Commun.">
        <title>Genome assembly of wild tea tree DASZ reveals pedigree and selection history of tea varieties.</title>
        <authorList>
            <person name="Zhang W."/>
            <person name="Zhang Y."/>
            <person name="Qiu H."/>
            <person name="Guo Y."/>
            <person name="Wan H."/>
            <person name="Zhang X."/>
            <person name="Scossa F."/>
            <person name="Alseekh S."/>
            <person name="Zhang Q."/>
            <person name="Wang P."/>
            <person name="Xu L."/>
            <person name="Schmidt M.H."/>
            <person name="Jia X."/>
            <person name="Li D."/>
            <person name="Zhu A."/>
            <person name="Guo F."/>
            <person name="Chen W."/>
            <person name="Ni D."/>
            <person name="Usadel B."/>
            <person name="Fernie A.R."/>
            <person name="Wen W."/>
        </authorList>
    </citation>
    <scope>NUCLEOTIDE SEQUENCE [LARGE SCALE GENOMIC DNA]</scope>
    <source>
        <strain evidence="2">cv. G240</strain>
    </source>
</reference>
<accession>A0A7J7H8L5</accession>
<reference evidence="1 2" key="2">
    <citation type="submission" date="2020-07" db="EMBL/GenBank/DDBJ databases">
        <title>Genome assembly of wild tea tree DASZ reveals pedigree and selection history of tea varieties.</title>
        <authorList>
            <person name="Zhang W."/>
        </authorList>
    </citation>
    <scope>NUCLEOTIDE SEQUENCE [LARGE SCALE GENOMIC DNA]</scope>
    <source>
        <strain evidence="2">cv. G240</strain>
        <tissue evidence="1">Leaf</tissue>
    </source>
</reference>
<keyword evidence="2" id="KW-1185">Reference proteome</keyword>
<evidence type="ECO:0000313" key="1">
    <source>
        <dbReference type="EMBL" id="KAF5948136.1"/>
    </source>
</evidence>
<evidence type="ECO:0000313" key="2">
    <source>
        <dbReference type="Proteomes" id="UP000593564"/>
    </source>
</evidence>
<dbReference type="AlphaFoldDB" id="A0A7J7H8L5"/>
<sequence>MERDYSGWFVKYHIDLGDISNAFPQIVLMYRDPSDLNYYRFAILGLIREEDDDDNSFLVLSLPSNAIR</sequence>